<sequence length="165" mass="18000">MYLIIPINIPSHTQAILRGQLSTTHSLATIGPGSATGGLRIRVPGTGSKMRRGDDLGMRVTMIYQLATNRMMVHSYHLLLRPARHPLSSSPPPPPFQPPQARPSQFPSPTSSQPRGSRIRQYLNSLRTPSVVSPRSDSSFRSSSSPPGSMDRYDDTPLGVSSRTL</sequence>
<proteinExistence type="predicted"/>
<reference evidence="2 3" key="1">
    <citation type="submission" date="2014-04" db="EMBL/GenBank/DDBJ databases">
        <title>Evolutionary Origins and Diversification of the Mycorrhizal Mutualists.</title>
        <authorList>
            <consortium name="DOE Joint Genome Institute"/>
            <consortium name="Mycorrhizal Genomics Consortium"/>
            <person name="Kohler A."/>
            <person name="Kuo A."/>
            <person name="Nagy L.G."/>
            <person name="Floudas D."/>
            <person name="Copeland A."/>
            <person name="Barry K.W."/>
            <person name="Cichocki N."/>
            <person name="Veneault-Fourrey C."/>
            <person name="LaButti K."/>
            <person name="Lindquist E.A."/>
            <person name="Lipzen A."/>
            <person name="Lundell T."/>
            <person name="Morin E."/>
            <person name="Murat C."/>
            <person name="Riley R."/>
            <person name="Ohm R."/>
            <person name="Sun H."/>
            <person name="Tunlid A."/>
            <person name="Henrissat B."/>
            <person name="Grigoriev I.V."/>
            <person name="Hibbett D.S."/>
            <person name="Martin F."/>
        </authorList>
    </citation>
    <scope>NUCLEOTIDE SEQUENCE [LARGE SCALE GENOMIC DNA]</scope>
    <source>
        <strain evidence="2 3">MD-312</strain>
    </source>
</reference>
<dbReference type="AlphaFoldDB" id="A0A0C9V843"/>
<evidence type="ECO:0000313" key="3">
    <source>
        <dbReference type="Proteomes" id="UP000053820"/>
    </source>
</evidence>
<gene>
    <name evidence="2" type="ORF">HYDPIDRAFT_30920</name>
</gene>
<feature type="compositionally biased region" description="Low complexity" evidence="1">
    <location>
        <begin position="102"/>
        <end position="114"/>
    </location>
</feature>
<keyword evidence="3" id="KW-1185">Reference proteome</keyword>
<feature type="region of interest" description="Disordered" evidence="1">
    <location>
        <begin position="83"/>
        <end position="165"/>
    </location>
</feature>
<organism evidence="2 3">
    <name type="scientific">Hydnomerulius pinastri MD-312</name>
    <dbReference type="NCBI Taxonomy" id="994086"/>
    <lineage>
        <taxon>Eukaryota</taxon>
        <taxon>Fungi</taxon>
        <taxon>Dikarya</taxon>
        <taxon>Basidiomycota</taxon>
        <taxon>Agaricomycotina</taxon>
        <taxon>Agaricomycetes</taxon>
        <taxon>Agaricomycetidae</taxon>
        <taxon>Boletales</taxon>
        <taxon>Boletales incertae sedis</taxon>
        <taxon>Leucogyrophana</taxon>
    </lineage>
</organism>
<accession>A0A0C9V843</accession>
<name>A0A0C9V843_9AGAM</name>
<protein>
    <submittedName>
        <fullName evidence="2">Uncharacterized protein</fullName>
    </submittedName>
</protein>
<evidence type="ECO:0000256" key="1">
    <source>
        <dbReference type="SAM" id="MobiDB-lite"/>
    </source>
</evidence>
<dbReference type="Proteomes" id="UP000053820">
    <property type="component" value="Unassembled WGS sequence"/>
</dbReference>
<evidence type="ECO:0000313" key="2">
    <source>
        <dbReference type="EMBL" id="KIJ61849.1"/>
    </source>
</evidence>
<dbReference type="EMBL" id="KN839859">
    <property type="protein sequence ID" value="KIJ61849.1"/>
    <property type="molecule type" value="Genomic_DNA"/>
</dbReference>
<feature type="compositionally biased region" description="Pro residues" evidence="1">
    <location>
        <begin position="89"/>
        <end position="101"/>
    </location>
</feature>
<dbReference type="HOGENOM" id="CLU_1610983_0_0_1"/>
<feature type="compositionally biased region" description="Low complexity" evidence="1">
    <location>
        <begin position="129"/>
        <end position="149"/>
    </location>
</feature>